<evidence type="ECO:0000256" key="2">
    <source>
        <dbReference type="ARBA" id="ARBA00000937"/>
    </source>
</evidence>
<dbReference type="Pfam" id="PF07859">
    <property type="entry name" value="Abhydrolase_3"/>
    <property type="match status" value="1"/>
</dbReference>
<feature type="binding site" evidence="12">
    <location>
        <position position="636"/>
    </location>
    <ligand>
        <name>ATP</name>
        <dbReference type="ChEBI" id="CHEBI:30616"/>
    </ligand>
</feature>
<dbReference type="InterPro" id="IPR029058">
    <property type="entry name" value="AB_hydrolase_fold"/>
</dbReference>
<evidence type="ECO:0000313" key="15">
    <source>
        <dbReference type="EMBL" id="KAG6437825.1"/>
    </source>
</evidence>
<dbReference type="SMART" id="SM00562">
    <property type="entry name" value="NDK"/>
    <property type="match status" value="1"/>
</dbReference>
<feature type="active site" description="Pros-phosphohistidine intermediate" evidence="12">
    <location>
        <position position="649"/>
    </location>
</feature>
<dbReference type="GO" id="GO:0042542">
    <property type="term" value="P:response to hydrogen peroxide"/>
    <property type="evidence" value="ECO:0007669"/>
    <property type="project" value="UniProtKB-ARBA"/>
</dbReference>
<accession>A0A8X8YX97</accession>
<comment type="similarity">
    <text evidence="4 12 13">Belongs to the NDK family.</text>
</comment>
<evidence type="ECO:0000256" key="1">
    <source>
        <dbReference type="ARBA" id="ARBA00000082"/>
    </source>
</evidence>
<dbReference type="GO" id="GO:0016787">
    <property type="term" value="F:hydrolase activity"/>
    <property type="evidence" value="ECO:0007669"/>
    <property type="project" value="InterPro"/>
</dbReference>
<feature type="binding site" evidence="12">
    <location>
        <position position="619"/>
    </location>
    <ligand>
        <name>ATP</name>
        <dbReference type="ChEBI" id="CHEBI:30616"/>
    </ligand>
</feature>
<dbReference type="AlphaFoldDB" id="A0A8X8YX97"/>
<comment type="catalytic activity">
    <reaction evidence="2">
        <text>a ribonucleoside 5'-diphosphate + ATP = a ribonucleoside 5'-triphosphate + ADP</text>
        <dbReference type="Rhea" id="RHEA:18113"/>
        <dbReference type="ChEBI" id="CHEBI:30616"/>
        <dbReference type="ChEBI" id="CHEBI:57930"/>
        <dbReference type="ChEBI" id="CHEBI:61557"/>
        <dbReference type="ChEBI" id="CHEBI:456216"/>
        <dbReference type="EC" id="2.7.4.6"/>
    </reaction>
</comment>
<comment type="caution">
    <text evidence="15">The sequence shown here is derived from an EMBL/GenBank/DDBJ whole genome shotgun (WGS) entry which is preliminary data.</text>
</comment>
<dbReference type="NCBIfam" id="NF001908">
    <property type="entry name" value="PRK00668.1"/>
    <property type="match status" value="1"/>
</dbReference>
<dbReference type="Gene3D" id="3.30.70.141">
    <property type="entry name" value="Nucleoside diphosphate kinase-like domain"/>
    <property type="match status" value="1"/>
</dbReference>
<keyword evidence="16" id="KW-1185">Reference proteome</keyword>
<dbReference type="GO" id="GO:0006228">
    <property type="term" value="P:UTP biosynthetic process"/>
    <property type="evidence" value="ECO:0007669"/>
    <property type="project" value="InterPro"/>
</dbReference>
<dbReference type="InterPro" id="IPR023005">
    <property type="entry name" value="Nucleoside_diP_kinase_AS"/>
</dbReference>
<proteinExistence type="inferred from homology"/>
<dbReference type="Proteomes" id="UP000298416">
    <property type="component" value="Unassembled WGS sequence"/>
</dbReference>
<dbReference type="CDD" id="cd04413">
    <property type="entry name" value="NDPk_I"/>
    <property type="match status" value="1"/>
</dbReference>
<evidence type="ECO:0000256" key="3">
    <source>
        <dbReference type="ARBA" id="ARBA00001946"/>
    </source>
</evidence>
<feature type="binding site" evidence="12">
    <location>
        <position position="591"/>
    </location>
    <ligand>
        <name>ATP</name>
        <dbReference type="ChEBI" id="CHEBI:30616"/>
    </ligand>
</feature>
<comment type="function">
    <text evidence="11">Major role in the synthesis of nucleoside triphosphates other than ATP. The ATP gamma phosphate is transferred to the NDP beta phosphate via a ping-pong mechanism, using a phosphorylated active-site intermediate.</text>
</comment>
<dbReference type="EC" id="2.7.4.6" evidence="6"/>
<keyword evidence="9" id="KW-0418">Kinase</keyword>
<dbReference type="Gene3D" id="3.40.50.1820">
    <property type="entry name" value="alpha/beta hydrolase"/>
    <property type="match status" value="1"/>
</dbReference>
<dbReference type="GO" id="GO:0006241">
    <property type="term" value="P:CTP biosynthetic process"/>
    <property type="evidence" value="ECO:0007669"/>
    <property type="project" value="InterPro"/>
</dbReference>
<comment type="cofactor">
    <cofactor evidence="3">
        <name>Mg(2+)</name>
        <dbReference type="ChEBI" id="CHEBI:18420"/>
    </cofactor>
</comment>
<evidence type="ECO:0000256" key="10">
    <source>
        <dbReference type="ARBA" id="ARBA00022840"/>
    </source>
</evidence>
<dbReference type="GO" id="GO:0005524">
    <property type="term" value="F:ATP binding"/>
    <property type="evidence" value="ECO:0007669"/>
    <property type="project" value="UniProtKB-KW"/>
</dbReference>
<reference evidence="15" key="1">
    <citation type="submission" date="2018-01" db="EMBL/GenBank/DDBJ databases">
        <authorList>
            <person name="Mao J.F."/>
        </authorList>
    </citation>
    <scope>NUCLEOTIDE SEQUENCE</scope>
    <source>
        <strain evidence="15">Huo1</strain>
        <tissue evidence="15">Leaf</tissue>
    </source>
</reference>
<dbReference type="PANTHER" id="PTHR11349">
    <property type="entry name" value="NUCLEOSIDE DIPHOSPHATE KINASE"/>
    <property type="match status" value="1"/>
</dbReference>
<dbReference type="InterPro" id="IPR036850">
    <property type="entry name" value="NDK-like_dom_sf"/>
</dbReference>
<name>A0A8X8YX97_SALSN</name>
<dbReference type="SUPFAM" id="SSF54919">
    <property type="entry name" value="Nucleoside diphosphate kinase, NDK"/>
    <property type="match status" value="1"/>
</dbReference>
<evidence type="ECO:0000256" key="9">
    <source>
        <dbReference type="ARBA" id="ARBA00022777"/>
    </source>
</evidence>
<feature type="binding site" evidence="12">
    <location>
        <position position="646"/>
    </location>
    <ligand>
        <name>ATP</name>
        <dbReference type="ChEBI" id="CHEBI:30616"/>
    </ligand>
</feature>
<dbReference type="InterPro" id="IPR034907">
    <property type="entry name" value="NDK-like_dom"/>
</dbReference>
<gene>
    <name evidence="15" type="ORF">SASPL_102755</name>
</gene>
<dbReference type="EMBL" id="PNBA02000001">
    <property type="protein sequence ID" value="KAG6437825.1"/>
    <property type="molecule type" value="Genomic_DNA"/>
</dbReference>
<comment type="catalytic activity">
    <reaction evidence="1">
        <text>a 2'-deoxyribonucleoside 5'-diphosphate + ATP = a 2'-deoxyribonucleoside 5'-triphosphate + ADP</text>
        <dbReference type="Rhea" id="RHEA:44640"/>
        <dbReference type="ChEBI" id="CHEBI:30616"/>
        <dbReference type="ChEBI" id="CHEBI:61560"/>
        <dbReference type="ChEBI" id="CHEBI:73316"/>
        <dbReference type="ChEBI" id="CHEBI:456216"/>
        <dbReference type="EC" id="2.7.4.6"/>
    </reaction>
</comment>
<dbReference type="PROSITE" id="PS00469">
    <property type="entry name" value="NDPK"/>
    <property type="match status" value="1"/>
</dbReference>
<evidence type="ECO:0000256" key="12">
    <source>
        <dbReference type="PROSITE-ProRule" id="PRU00706"/>
    </source>
</evidence>
<dbReference type="FunFam" id="3.30.70.141:FF:000002">
    <property type="entry name" value="Nucleoside diphosphate kinase"/>
    <property type="match status" value="1"/>
</dbReference>
<organism evidence="15">
    <name type="scientific">Salvia splendens</name>
    <name type="common">Scarlet sage</name>
    <dbReference type="NCBI Taxonomy" id="180675"/>
    <lineage>
        <taxon>Eukaryota</taxon>
        <taxon>Viridiplantae</taxon>
        <taxon>Streptophyta</taxon>
        <taxon>Embryophyta</taxon>
        <taxon>Tracheophyta</taxon>
        <taxon>Spermatophyta</taxon>
        <taxon>Magnoliopsida</taxon>
        <taxon>eudicotyledons</taxon>
        <taxon>Gunneridae</taxon>
        <taxon>Pentapetalae</taxon>
        <taxon>asterids</taxon>
        <taxon>lamiids</taxon>
        <taxon>Lamiales</taxon>
        <taxon>Lamiaceae</taxon>
        <taxon>Nepetoideae</taxon>
        <taxon>Mentheae</taxon>
        <taxon>Salviinae</taxon>
        <taxon>Salvia</taxon>
        <taxon>Salvia subgen. Calosphace</taxon>
        <taxon>core Calosphace</taxon>
    </lineage>
</organism>
<keyword evidence="7" id="KW-0808">Transferase</keyword>
<reference evidence="15" key="2">
    <citation type="submission" date="2020-08" db="EMBL/GenBank/DDBJ databases">
        <title>Plant Genome Project.</title>
        <authorList>
            <person name="Zhang R.-G."/>
        </authorList>
    </citation>
    <scope>NUCLEOTIDE SEQUENCE</scope>
    <source>
        <strain evidence="15">Huo1</strain>
        <tissue evidence="15">Leaf</tissue>
    </source>
</reference>
<evidence type="ECO:0000256" key="13">
    <source>
        <dbReference type="RuleBase" id="RU004011"/>
    </source>
</evidence>
<keyword evidence="10" id="KW-0067">ATP-binding</keyword>
<feature type="binding site" evidence="12">
    <location>
        <position position="543"/>
    </location>
    <ligand>
        <name>ATP</name>
        <dbReference type="ChEBI" id="CHEBI:30616"/>
    </ligand>
</feature>
<comment type="similarity">
    <text evidence="5">Belongs to the 'GDXG' lipolytic enzyme family.</text>
</comment>
<dbReference type="SUPFAM" id="SSF53474">
    <property type="entry name" value="alpha/beta-Hydrolases"/>
    <property type="match status" value="1"/>
</dbReference>
<feature type="binding site" evidence="12">
    <location>
        <position position="625"/>
    </location>
    <ligand>
        <name>ATP</name>
        <dbReference type="ChEBI" id="CHEBI:30616"/>
    </ligand>
</feature>
<sequence length="682" mass="77594">MDRFFSNRTSTGTSRNHPDELALIVVDEQTNPNLEDEVPMQDNDDNYIFNSRSCKSSLAHDGFGDWKHIIDRLKDHETSVEHITNMNTWNELRARMGKDETIDKEIQKEIKREQERIRQVLLRLVAIVKFLGKRSLAFRGSNEQLYNDQTGNFYACVEMIAEFDPVMHDHLRRIQNKETRYHYLSHKIQDELIYLMTSSITDSIIKGERKERGKIMSKFDPYDHLNVSLNEDGTLTRYMKLPTTAPNTDSSQAVLSKDVTLNTDKKTWMRLYRPSNLPTATRLPVILYFHPGGWIQMSVAESLIHEFSNRTAAEVPSILVAVNFRLAPEHRLPAQYDDAMDAVTWVQNQSTHPNGDPWIRDNADLNRCYLYGASCGANIVYNTALRLPEMKPQPLKIAGTILNQLFIGGKKRTKSELKLATDPYFPLPVIDLLWELALPVGTDRDHRFCNPLVDAAMKGKVKSLGKCLVIGFGGDPLVDRQQELVQMLVERGVQVEARFDDVGFHNIDLIDNRRAMAILTFIKEFLYHFAALAKMEQTFIMIKPDGVQRNLVGEIIGRFEKKGFTLKGLKLITVDSDFAERHYADLSAKPFFNGLVEYIVSGPVVAMVWEGKNVVATGRKIIGATNPAESAPGTIRGDYAVDIGRNVIHGSDAVESARKEIALWFPEGIAEWRSSAHHWIYE</sequence>
<dbReference type="PRINTS" id="PR01243">
    <property type="entry name" value="NUCDPKINASE"/>
</dbReference>
<evidence type="ECO:0000256" key="4">
    <source>
        <dbReference type="ARBA" id="ARBA00008142"/>
    </source>
</evidence>
<dbReference type="GO" id="GO:0006183">
    <property type="term" value="P:GTP biosynthetic process"/>
    <property type="evidence" value="ECO:0007669"/>
    <property type="project" value="InterPro"/>
</dbReference>
<dbReference type="Pfam" id="PF00334">
    <property type="entry name" value="NDK"/>
    <property type="match status" value="1"/>
</dbReference>
<dbReference type="HAMAP" id="MF_00451">
    <property type="entry name" value="NDP_kinase"/>
    <property type="match status" value="1"/>
</dbReference>
<evidence type="ECO:0000256" key="5">
    <source>
        <dbReference type="ARBA" id="ARBA00010515"/>
    </source>
</evidence>
<dbReference type="InterPro" id="IPR001564">
    <property type="entry name" value="Nucleoside_diP_kinase"/>
</dbReference>
<evidence type="ECO:0000256" key="11">
    <source>
        <dbReference type="ARBA" id="ARBA00025669"/>
    </source>
</evidence>
<dbReference type="PROSITE" id="PS51374">
    <property type="entry name" value="NDPK_LIKE"/>
    <property type="match status" value="1"/>
</dbReference>
<evidence type="ECO:0000256" key="6">
    <source>
        <dbReference type="ARBA" id="ARBA00012966"/>
    </source>
</evidence>
<evidence type="ECO:0000256" key="7">
    <source>
        <dbReference type="ARBA" id="ARBA00022679"/>
    </source>
</evidence>
<protein>
    <recommendedName>
        <fullName evidence="6">nucleoside-diphosphate kinase</fullName>
        <ecNumber evidence="6">2.7.4.6</ecNumber>
    </recommendedName>
</protein>
<keyword evidence="8" id="KW-0547">Nucleotide-binding</keyword>
<evidence type="ECO:0000259" key="14">
    <source>
        <dbReference type="SMART" id="SM00562"/>
    </source>
</evidence>
<dbReference type="InterPro" id="IPR013094">
    <property type="entry name" value="AB_hydrolase_3"/>
</dbReference>
<evidence type="ECO:0000313" key="16">
    <source>
        <dbReference type="Proteomes" id="UP000298416"/>
    </source>
</evidence>
<evidence type="ECO:0000256" key="8">
    <source>
        <dbReference type="ARBA" id="ARBA00022741"/>
    </source>
</evidence>
<dbReference type="GO" id="GO:0004550">
    <property type="term" value="F:nucleoside diphosphate kinase activity"/>
    <property type="evidence" value="ECO:0007669"/>
    <property type="project" value="UniProtKB-EC"/>
</dbReference>
<feature type="domain" description="Nucleoside diphosphate kinase-like" evidence="14">
    <location>
        <begin position="535"/>
        <end position="671"/>
    </location>
</feature>